<evidence type="ECO:0000313" key="3">
    <source>
        <dbReference type="Proteomes" id="UP001341840"/>
    </source>
</evidence>
<dbReference type="Proteomes" id="UP001341840">
    <property type="component" value="Unassembled WGS sequence"/>
</dbReference>
<dbReference type="PROSITE" id="PS51684">
    <property type="entry name" value="SAM_MT_TRM5_TYW2"/>
    <property type="match status" value="1"/>
</dbReference>
<comment type="caution">
    <text evidence="2">The sequence shown here is derived from an EMBL/GenBank/DDBJ whole genome shotgun (WGS) entry which is preliminary data.</text>
</comment>
<evidence type="ECO:0000259" key="1">
    <source>
        <dbReference type="PROSITE" id="PS51684"/>
    </source>
</evidence>
<organism evidence="2 3">
    <name type="scientific">Stylosanthes scabra</name>
    <dbReference type="NCBI Taxonomy" id="79078"/>
    <lineage>
        <taxon>Eukaryota</taxon>
        <taxon>Viridiplantae</taxon>
        <taxon>Streptophyta</taxon>
        <taxon>Embryophyta</taxon>
        <taxon>Tracheophyta</taxon>
        <taxon>Spermatophyta</taxon>
        <taxon>Magnoliopsida</taxon>
        <taxon>eudicotyledons</taxon>
        <taxon>Gunneridae</taxon>
        <taxon>Pentapetalae</taxon>
        <taxon>rosids</taxon>
        <taxon>fabids</taxon>
        <taxon>Fabales</taxon>
        <taxon>Fabaceae</taxon>
        <taxon>Papilionoideae</taxon>
        <taxon>50 kb inversion clade</taxon>
        <taxon>dalbergioids sensu lato</taxon>
        <taxon>Dalbergieae</taxon>
        <taxon>Pterocarpus clade</taxon>
        <taxon>Stylosanthes</taxon>
    </lineage>
</organism>
<accession>A0ABU6ZYC2</accession>
<dbReference type="EMBL" id="JASCZI010276602">
    <property type="protein sequence ID" value="MED6226855.1"/>
    <property type="molecule type" value="Genomic_DNA"/>
</dbReference>
<protein>
    <recommendedName>
        <fullName evidence="1">SAM-dependent methyltransferase TRM5/TYW2-type domain-containing protein</fullName>
    </recommendedName>
</protein>
<dbReference type="SUPFAM" id="SSF53335">
    <property type="entry name" value="S-adenosyl-L-methionine-dependent methyltransferases"/>
    <property type="match status" value="1"/>
</dbReference>
<name>A0ABU6ZYC2_9FABA</name>
<dbReference type="InterPro" id="IPR029063">
    <property type="entry name" value="SAM-dependent_MTases_sf"/>
</dbReference>
<dbReference type="PANTHER" id="PTHR23245">
    <property type="entry name" value="TRNA METHYLTRANSFERASE"/>
    <property type="match status" value="1"/>
</dbReference>
<evidence type="ECO:0000313" key="2">
    <source>
        <dbReference type="EMBL" id="MED6226855.1"/>
    </source>
</evidence>
<proteinExistence type="predicted"/>
<dbReference type="InterPro" id="IPR030382">
    <property type="entry name" value="MeTrfase_TRM5/TYW2"/>
</dbReference>
<keyword evidence="3" id="KW-1185">Reference proteome</keyword>
<reference evidence="2 3" key="1">
    <citation type="journal article" date="2023" name="Plants (Basel)">
        <title>Bridging the Gap: Combining Genomics and Transcriptomics Approaches to Understand Stylosanthes scabra, an Orphan Legume from the Brazilian Caatinga.</title>
        <authorList>
            <person name="Ferreira-Neto J.R.C."/>
            <person name="da Silva M.D."/>
            <person name="Binneck E."/>
            <person name="de Melo N.F."/>
            <person name="da Silva R.H."/>
            <person name="de Melo A.L.T.M."/>
            <person name="Pandolfi V."/>
            <person name="Bustamante F.O."/>
            <person name="Brasileiro-Vidal A.C."/>
            <person name="Benko-Iseppon A.M."/>
        </authorList>
    </citation>
    <scope>NUCLEOTIDE SEQUENCE [LARGE SCALE GENOMIC DNA]</scope>
    <source>
        <tissue evidence="2">Leaves</tissue>
    </source>
</reference>
<dbReference type="Gene3D" id="3.40.50.150">
    <property type="entry name" value="Vaccinia Virus protein VP39"/>
    <property type="match status" value="1"/>
</dbReference>
<sequence>MDGRRFIKAMYASDKGQSITQVVMNLPNEAAEFLDAFRGIYKERPKDAECTLPMIHVYGFSKAQDPEFDFHERIRIALLEVAVNVEMRRVRLVAPGKWMLCASFVLPRSVAFANTAIDT</sequence>
<dbReference type="PANTHER" id="PTHR23245:SF43">
    <property type="entry name" value="TRNA (GUANINE(37)-N1)-METHYLTRANSFERASE 2"/>
    <property type="match status" value="1"/>
</dbReference>
<gene>
    <name evidence="2" type="ORF">PIB30_107793</name>
</gene>
<feature type="domain" description="SAM-dependent methyltransferase TRM5/TYW2-type" evidence="1">
    <location>
        <begin position="1"/>
        <end position="108"/>
    </location>
</feature>